<evidence type="ECO:0000256" key="3">
    <source>
        <dbReference type="ARBA" id="ARBA00023163"/>
    </source>
</evidence>
<dbReference type="EMBL" id="JAIEZQ010000002">
    <property type="protein sequence ID" value="MBY9075107.1"/>
    <property type="molecule type" value="Genomic_DNA"/>
</dbReference>
<dbReference type="InterPro" id="IPR023187">
    <property type="entry name" value="Tscrpt_reg_MarR-type_CS"/>
</dbReference>
<comment type="caution">
    <text evidence="5">The sequence shown here is derived from an EMBL/GenBank/DDBJ whole genome shotgun (WGS) entry which is preliminary data.</text>
</comment>
<evidence type="ECO:0000313" key="6">
    <source>
        <dbReference type="Proteomes" id="UP000754710"/>
    </source>
</evidence>
<dbReference type="Proteomes" id="UP000754710">
    <property type="component" value="Unassembled WGS sequence"/>
</dbReference>
<organism evidence="5 6">
    <name type="scientific">Nocardioides jiangsuensis</name>
    <dbReference type="NCBI Taxonomy" id="2866161"/>
    <lineage>
        <taxon>Bacteria</taxon>
        <taxon>Bacillati</taxon>
        <taxon>Actinomycetota</taxon>
        <taxon>Actinomycetes</taxon>
        <taxon>Propionibacteriales</taxon>
        <taxon>Nocardioidaceae</taxon>
        <taxon>Nocardioides</taxon>
    </lineage>
</organism>
<feature type="domain" description="HTH marR-type" evidence="4">
    <location>
        <begin position="18"/>
        <end position="151"/>
    </location>
</feature>
<evidence type="ECO:0000256" key="1">
    <source>
        <dbReference type="ARBA" id="ARBA00023015"/>
    </source>
</evidence>
<dbReference type="Gene3D" id="1.10.10.10">
    <property type="entry name" value="Winged helix-like DNA-binding domain superfamily/Winged helix DNA-binding domain"/>
    <property type="match status" value="1"/>
</dbReference>
<dbReference type="InterPro" id="IPR000835">
    <property type="entry name" value="HTH_MarR-typ"/>
</dbReference>
<dbReference type="PANTHER" id="PTHR39515">
    <property type="entry name" value="CONSERVED PROTEIN"/>
    <property type="match status" value="1"/>
</dbReference>
<protein>
    <submittedName>
        <fullName evidence="5">MarR family transcriptional regulator</fullName>
    </submittedName>
</protein>
<reference evidence="5 6" key="1">
    <citation type="submission" date="2021-08" db="EMBL/GenBank/DDBJ databases">
        <title>Nocardioides bacterium WL0053 sp. nov., isolated from the sediment.</title>
        <authorList>
            <person name="Wang L."/>
            <person name="Zhang D."/>
            <person name="Zhang A."/>
        </authorList>
    </citation>
    <scope>NUCLEOTIDE SEQUENCE [LARGE SCALE GENOMIC DNA]</scope>
    <source>
        <strain evidence="5 6">WL0053</strain>
    </source>
</reference>
<dbReference type="SUPFAM" id="SSF46785">
    <property type="entry name" value="Winged helix' DNA-binding domain"/>
    <property type="match status" value="1"/>
</dbReference>
<dbReference type="InterPro" id="IPR036390">
    <property type="entry name" value="WH_DNA-bd_sf"/>
</dbReference>
<dbReference type="PANTHER" id="PTHR39515:SF2">
    <property type="entry name" value="HTH-TYPE TRANSCRIPTIONAL REGULATOR RV0880"/>
    <property type="match status" value="1"/>
</dbReference>
<evidence type="ECO:0000259" key="4">
    <source>
        <dbReference type="PROSITE" id="PS50995"/>
    </source>
</evidence>
<keyword evidence="6" id="KW-1185">Reference proteome</keyword>
<dbReference type="SMART" id="SM00347">
    <property type="entry name" value="HTH_MARR"/>
    <property type="match status" value="1"/>
</dbReference>
<dbReference type="Gene3D" id="1.10.287.100">
    <property type="match status" value="1"/>
</dbReference>
<dbReference type="PROSITE" id="PS50995">
    <property type="entry name" value="HTH_MARR_2"/>
    <property type="match status" value="1"/>
</dbReference>
<proteinExistence type="predicted"/>
<evidence type="ECO:0000313" key="5">
    <source>
        <dbReference type="EMBL" id="MBY9075107.1"/>
    </source>
</evidence>
<dbReference type="InterPro" id="IPR052526">
    <property type="entry name" value="HTH-type_Bedaq_tolerance"/>
</dbReference>
<gene>
    <name evidence="5" type="ORF">K1X13_09775</name>
</gene>
<dbReference type="Pfam" id="PF01047">
    <property type="entry name" value="MarR"/>
    <property type="match status" value="1"/>
</dbReference>
<dbReference type="InterPro" id="IPR036388">
    <property type="entry name" value="WH-like_DNA-bd_sf"/>
</dbReference>
<name>A0ABS7RJ80_9ACTN</name>
<dbReference type="PROSITE" id="PS01117">
    <property type="entry name" value="HTH_MARR_1"/>
    <property type="match status" value="1"/>
</dbReference>
<keyword evidence="1" id="KW-0805">Transcription regulation</keyword>
<sequence>MSYAKYMAPSIEHVARTDAGLASALRVSVARLSRRLRNERDSRDELSIGQLSVLGVLYRSGECSIGELAALERVQPPSMTRTVNCLEESGYVERHPHETDRRQVVIALSERGSAILAADRRRRDAWLAKRLRELTPEERSVLRQAAPIIERLAHA</sequence>
<keyword evidence="3" id="KW-0804">Transcription</keyword>
<evidence type="ECO:0000256" key="2">
    <source>
        <dbReference type="ARBA" id="ARBA00023125"/>
    </source>
</evidence>
<accession>A0ABS7RJ80</accession>
<keyword evidence="2" id="KW-0238">DNA-binding</keyword>